<reference evidence="7" key="1">
    <citation type="submission" date="2022-01" db="EMBL/GenBank/DDBJ databases">
        <authorList>
            <person name="Criscuolo A."/>
        </authorList>
    </citation>
    <scope>NUCLEOTIDE SEQUENCE</scope>
    <source>
        <strain evidence="7">CIP111893</strain>
    </source>
</reference>
<evidence type="ECO:0000256" key="5">
    <source>
        <dbReference type="ARBA" id="ARBA00023163"/>
    </source>
</evidence>
<dbReference type="InterPro" id="IPR014284">
    <property type="entry name" value="RNA_pol_sigma-70_dom"/>
</dbReference>
<evidence type="ECO:0000313" key="8">
    <source>
        <dbReference type="Proteomes" id="UP000838686"/>
    </source>
</evidence>
<dbReference type="InterPro" id="IPR039425">
    <property type="entry name" value="RNA_pol_sigma-70-like"/>
</dbReference>
<organism evidence="7 8">
    <name type="scientific">Paenibacillus plantiphilus</name>
    <dbReference type="NCBI Taxonomy" id="2905650"/>
    <lineage>
        <taxon>Bacteria</taxon>
        <taxon>Bacillati</taxon>
        <taxon>Bacillota</taxon>
        <taxon>Bacilli</taxon>
        <taxon>Bacillales</taxon>
        <taxon>Paenibacillaceae</taxon>
        <taxon>Paenibacillus</taxon>
    </lineage>
</organism>
<keyword evidence="8" id="KW-1185">Reference proteome</keyword>
<comment type="caution">
    <text evidence="7">The sequence shown here is derived from an EMBL/GenBank/DDBJ whole genome shotgun (WGS) entry which is preliminary data.</text>
</comment>
<accession>A0ABN8H2W1</accession>
<evidence type="ECO:0000313" key="7">
    <source>
        <dbReference type="EMBL" id="CAH1221795.1"/>
    </source>
</evidence>
<dbReference type="InterPro" id="IPR013325">
    <property type="entry name" value="RNA_pol_sigma_r2"/>
</dbReference>
<gene>
    <name evidence="7" type="primary">sigW_8</name>
    <name evidence="7" type="ORF">PAECIP111893_04776</name>
</gene>
<keyword evidence="3" id="KW-0731">Sigma factor</keyword>
<dbReference type="Pfam" id="PF04542">
    <property type="entry name" value="Sigma70_r2"/>
    <property type="match status" value="1"/>
</dbReference>
<proteinExistence type="inferred from homology"/>
<name>A0ABN8H2W1_9BACL</name>
<dbReference type="NCBIfam" id="TIGR02937">
    <property type="entry name" value="sigma70-ECF"/>
    <property type="match status" value="1"/>
</dbReference>
<evidence type="ECO:0000256" key="2">
    <source>
        <dbReference type="ARBA" id="ARBA00023015"/>
    </source>
</evidence>
<dbReference type="SUPFAM" id="SSF88659">
    <property type="entry name" value="Sigma3 and sigma4 domains of RNA polymerase sigma factors"/>
    <property type="match status" value="1"/>
</dbReference>
<evidence type="ECO:0000256" key="4">
    <source>
        <dbReference type="ARBA" id="ARBA00023125"/>
    </source>
</evidence>
<feature type="domain" description="RNA polymerase sigma-70 region 2" evidence="6">
    <location>
        <begin position="17"/>
        <end position="87"/>
    </location>
</feature>
<keyword evidence="4" id="KW-0238">DNA-binding</keyword>
<dbReference type="InterPro" id="IPR013324">
    <property type="entry name" value="RNA_pol_sigma_r3/r4-like"/>
</dbReference>
<dbReference type="InterPro" id="IPR007627">
    <property type="entry name" value="RNA_pol_sigma70_r2"/>
</dbReference>
<sequence length="184" mass="21229">MVERIRKRDTRALEEAIDAYGLALKALVTRILSGRGSAEDAEECVSDAFLAAWHDIDKYDGQRGSFRTWLYTIAKYKALDKRRQISRLTNAASLQEDTHIAGASAEQQAMSSETERELIDLIRKFGEPDRSLFWLRYFYYEELEQLAQLFGLTKKAVENRLYRCRVALRQALHMTEKGDGVNEE</sequence>
<dbReference type="PANTHER" id="PTHR43133">
    <property type="entry name" value="RNA POLYMERASE ECF-TYPE SIGMA FACTO"/>
    <property type="match status" value="1"/>
</dbReference>
<evidence type="ECO:0000256" key="3">
    <source>
        <dbReference type="ARBA" id="ARBA00023082"/>
    </source>
</evidence>
<dbReference type="PANTHER" id="PTHR43133:SF8">
    <property type="entry name" value="RNA POLYMERASE SIGMA FACTOR HI_1459-RELATED"/>
    <property type="match status" value="1"/>
</dbReference>
<dbReference type="Gene3D" id="1.10.10.10">
    <property type="entry name" value="Winged helix-like DNA-binding domain superfamily/Winged helix DNA-binding domain"/>
    <property type="match status" value="1"/>
</dbReference>
<dbReference type="Gene3D" id="1.10.1740.10">
    <property type="match status" value="1"/>
</dbReference>
<dbReference type="Proteomes" id="UP000838686">
    <property type="component" value="Unassembled WGS sequence"/>
</dbReference>
<keyword evidence="5" id="KW-0804">Transcription</keyword>
<evidence type="ECO:0000259" key="6">
    <source>
        <dbReference type="Pfam" id="PF04542"/>
    </source>
</evidence>
<dbReference type="InterPro" id="IPR036388">
    <property type="entry name" value="WH-like_DNA-bd_sf"/>
</dbReference>
<evidence type="ECO:0000256" key="1">
    <source>
        <dbReference type="ARBA" id="ARBA00010641"/>
    </source>
</evidence>
<dbReference type="RefSeq" id="WP_236345662.1">
    <property type="nucleotide sequence ID" value="NZ_CAKMMF010000037.1"/>
</dbReference>
<dbReference type="EMBL" id="CAKMMF010000037">
    <property type="protein sequence ID" value="CAH1221795.1"/>
    <property type="molecule type" value="Genomic_DNA"/>
</dbReference>
<protein>
    <submittedName>
        <fullName evidence="7">ECF RNA polymerase sigma factor SigW</fullName>
    </submittedName>
</protein>
<dbReference type="SUPFAM" id="SSF88946">
    <property type="entry name" value="Sigma2 domain of RNA polymerase sigma factors"/>
    <property type="match status" value="1"/>
</dbReference>
<keyword evidence="2" id="KW-0805">Transcription regulation</keyword>
<comment type="similarity">
    <text evidence="1">Belongs to the sigma-70 factor family. ECF subfamily.</text>
</comment>